<dbReference type="EC" id="2.6.1.52" evidence="5"/>
<dbReference type="SUPFAM" id="SSF53383">
    <property type="entry name" value="PLP-dependent transferases"/>
    <property type="match status" value="1"/>
</dbReference>
<comment type="pathway">
    <text evidence="2">Cofactor biosynthesis; pyridoxine 5'-phosphate biosynthesis; pyridoxine 5'-phosphate from D-erythrose 4-phosphate: step 3/5.</text>
</comment>
<gene>
    <name evidence="18" type="ORF">C1I89_06200</name>
</gene>
<evidence type="ECO:0000256" key="13">
    <source>
        <dbReference type="ARBA" id="ARBA00031421"/>
    </source>
</evidence>
<dbReference type="PROSITE" id="PS00595">
    <property type="entry name" value="AA_TRANSFER_CLASS_5"/>
    <property type="match status" value="1"/>
</dbReference>
<dbReference type="PANTHER" id="PTHR43247">
    <property type="entry name" value="PHOSPHOSERINE AMINOTRANSFERASE"/>
    <property type="match status" value="1"/>
</dbReference>
<evidence type="ECO:0000256" key="1">
    <source>
        <dbReference type="ARBA" id="ARBA00001933"/>
    </source>
</evidence>
<evidence type="ECO:0000256" key="15">
    <source>
        <dbReference type="ARBA" id="ARBA00049007"/>
    </source>
</evidence>
<dbReference type="InterPro" id="IPR020578">
    <property type="entry name" value="Aminotrans_V_PyrdxlP_BS"/>
</dbReference>
<comment type="catalytic activity">
    <reaction evidence="14">
        <text>4-(phosphooxy)-L-threonine + 2-oxoglutarate = (R)-3-hydroxy-2-oxo-4-phosphooxybutanoate + L-glutamate</text>
        <dbReference type="Rhea" id="RHEA:16573"/>
        <dbReference type="ChEBI" id="CHEBI:16810"/>
        <dbReference type="ChEBI" id="CHEBI:29985"/>
        <dbReference type="ChEBI" id="CHEBI:58452"/>
        <dbReference type="ChEBI" id="CHEBI:58538"/>
        <dbReference type="EC" id="2.6.1.52"/>
    </reaction>
</comment>
<evidence type="ECO:0000256" key="5">
    <source>
        <dbReference type="ARBA" id="ARBA00013030"/>
    </source>
</evidence>
<comment type="caution">
    <text evidence="18">The sequence shown here is derived from an EMBL/GenBank/DDBJ whole genome shotgun (WGS) entry which is preliminary data.</text>
</comment>
<evidence type="ECO:0000256" key="7">
    <source>
        <dbReference type="ARBA" id="ARBA00022576"/>
    </source>
</evidence>
<dbReference type="EMBL" id="POQS01000002">
    <property type="protein sequence ID" value="PND33848.1"/>
    <property type="molecule type" value="Genomic_DNA"/>
</dbReference>
<evidence type="ECO:0000256" key="8">
    <source>
        <dbReference type="ARBA" id="ARBA00022605"/>
    </source>
</evidence>
<feature type="non-terminal residue" evidence="18">
    <location>
        <position position="1"/>
    </location>
</feature>
<accession>A0A2N8KK64</accession>
<keyword evidence="8" id="KW-0028">Amino-acid biosynthesis</keyword>
<dbReference type="UniPathway" id="UPA00135">
    <property type="reaction ID" value="UER00197"/>
</dbReference>
<evidence type="ECO:0000256" key="9">
    <source>
        <dbReference type="ARBA" id="ARBA00022679"/>
    </source>
</evidence>
<dbReference type="InterPro" id="IPR015422">
    <property type="entry name" value="PyrdxlP-dep_Trfase_small"/>
</dbReference>
<evidence type="ECO:0000256" key="16">
    <source>
        <dbReference type="RuleBase" id="RU004504"/>
    </source>
</evidence>
<dbReference type="Gene3D" id="3.40.640.10">
    <property type="entry name" value="Type I PLP-dependent aspartate aminotransferase-like (Major domain)"/>
    <property type="match status" value="1"/>
</dbReference>
<name>A0A2N8KK64_9BURK</name>
<evidence type="ECO:0000256" key="14">
    <source>
        <dbReference type="ARBA" id="ARBA00047630"/>
    </source>
</evidence>
<dbReference type="InterPro" id="IPR015424">
    <property type="entry name" value="PyrdxlP-dep_Trfase"/>
</dbReference>
<dbReference type="HAMAP" id="MF_00160">
    <property type="entry name" value="SerC_aminotrans_5"/>
    <property type="match status" value="1"/>
</dbReference>
<dbReference type="Proteomes" id="UP000235994">
    <property type="component" value="Unassembled WGS sequence"/>
</dbReference>
<sequence>VLRQAAGEMLDWHGSGMGVMEMSHRGNDFISIYEATMAGLRVLLEVPSEFHILFLQGGGIGENAIVPLNLSGGGVVDFLLTGNWSHKSWDEARRYVRAAHVAATAEPGGFTGIPPASSWRISPDAAYVHVCSNETIQGVQFAELPDLAALGSRAPLVVDCSSDIASRRFDWRRVGLAFAGAQKNLGPAGLTVVFVREELLGRALPICPSAFNYELAARHQSMYNTPPTWGIYILGLVVEWMRRQREGDFTGVAALEIRNRRQAGKLYAAIDASDFYVNQVEPAARSLMNVSFFLTDTRHEAAFLDGAKERGLLQLKGHKSAGGMRASLYNAMTDTAVDALIGYLRDFERQMG</sequence>
<organism evidence="18 19">
    <name type="scientific">Achromobacter pulmonis</name>
    <dbReference type="NCBI Taxonomy" id="1389932"/>
    <lineage>
        <taxon>Bacteria</taxon>
        <taxon>Pseudomonadati</taxon>
        <taxon>Pseudomonadota</taxon>
        <taxon>Betaproteobacteria</taxon>
        <taxon>Burkholderiales</taxon>
        <taxon>Alcaligenaceae</taxon>
        <taxon>Achromobacter</taxon>
    </lineage>
</organism>
<keyword evidence="19" id="KW-1185">Reference proteome</keyword>
<dbReference type="Gene3D" id="3.90.1150.10">
    <property type="entry name" value="Aspartate Aminotransferase, domain 1"/>
    <property type="match status" value="1"/>
</dbReference>
<dbReference type="FunFam" id="3.90.1150.10:FF:000006">
    <property type="entry name" value="Phosphoserine aminotransferase"/>
    <property type="match status" value="1"/>
</dbReference>
<dbReference type="InterPro" id="IPR015421">
    <property type="entry name" value="PyrdxlP-dep_Trfase_major"/>
</dbReference>
<dbReference type="GO" id="GO:0004648">
    <property type="term" value="F:O-phospho-L-serine:2-oxoglutarate aminotransferase activity"/>
    <property type="evidence" value="ECO:0007669"/>
    <property type="project" value="UniProtKB-EC"/>
</dbReference>
<keyword evidence="9" id="KW-0808">Transferase</keyword>
<evidence type="ECO:0000256" key="10">
    <source>
        <dbReference type="ARBA" id="ARBA00022898"/>
    </source>
</evidence>
<comment type="similarity">
    <text evidence="4">Belongs to the class-V pyridoxal-phosphate-dependent aminotransferase family. SerC subfamily.</text>
</comment>
<comment type="pathway">
    <text evidence="3">Amino-acid biosynthesis; L-serine biosynthesis; L-serine from 3-phospho-D-glycerate: step 2/3.</text>
</comment>
<comment type="catalytic activity">
    <reaction evidence="15">
        <text>O-phospho-L-serine + 2-oxoglutarate = 3-phosphooxypyruvate + L-glutamate</text>
        <dbReference type="Rhea" id="RHEA:14329"/>
        <dbReference type="ChEBI" id="CHEBI:16810"/>
        <dbReference type="ChEBI" id="CHEBI:18110"/>
        <dbReference type="ChEBI" id="CHEBI:29985"/>
        <dbReference type="ChEBI" id="CHEBI:57524"/>
        <dbReference type="EC" id="2.6.1.52"/>
    </reaction>
</comment>
<evidence type="ECO:0000256" key="2">
    <source>
        <dbReference type="ARBA" id="ARBA00004915"/>
    </source>
</evidence>
<dbReference type="InterPro" id="IPR022278">
    <property type="entry name" value="Pser_aminoTfrase"/>
</dbReference>
<protein>
    <recommendedName>
        <fullName evidence="6">Phosphoserine aminotransferase</fullName>
        <ecNumber evidence="5">2.6.1.52</ecNumber>
    </recommendedName>
    <alternativeName>
        <fullName evidence="13">Phosphohydroxythreonine aminotransferase</fullName>
    </alternativeName>
</protein>
<dbReference type="GO" id="GO:0030170">
    <property type="term" value="F:pyridoxal phosphate binding"/>
    <property type="evidence" value="ECO:0007669"/>
    <property type="project" value="TreeGrafter"/>
</dbReference>
<keyword evidence="10" id="KW-0663">Pyridoxal phosphate</keyword>
<feature type="domain" description="Aminotransferase class V" evidence="17">
    <location>
        <begin position="8"/>
        <end position="340"/>
    </location>
</feature>
<dbReference type="AlphaFoldDB" id="A0A2N8KK64"/>
<evidence type="ECO:0000313" key="19">
    <source>
        <dbReference type="Proteomes" id="UP000235994"/>
    </source>
</evidence>
<evidence type="ECO:0000256" key="3">
    <source>
        <dbReference type="ARBA" id="ARBA00005099"/>
    </source>
</evidence>
<dbReference type="PANTHER" id="PTHR43247:SF1">
    <property type="entry name" value="PHOSPHOSERINE AMINOTRANSFERASE"/>
    <property type="match status" value="1"/>
</dbReference>
<keyword evidence="11" id="KW-0664">Pyridoxine biosynthesis</keyword>
<reference evidence="18 19" key="1">
    <citation type="submission" date="2018-01" db="EMBL/GenBank/DDBJ databases">
        <title>The draft genome of an aniline degradation strain ANB-1.</title>
        <authorList>
            <person name="Zhang L."/>
            <person name="Jiang J."/>
        </authorList>
    </citation>
    <scope>NUCLEOTIDE SEQUENCE [LARGE SCALE GENOMIC DNA]</scope>
    <source>
        <strain evidence="18 19">ANB-1</strain>
    </source>
</reference>
<dbReference type="FunFam" id="3.40.640.10:FF:000010">
    <property type="entry name" value="Phosphoserine aminotransferase"/>
    <property type="match status" value="1"/>
</dbReference>
<keyword evidence="12" id="KW-0718">Serine biosynthesis</keyword>
<proteinExistence type="inferred from homology"/>
<evidence type="ECO:0000256" key="4">
    <source>
        <dbReference type="ARBA" id="ARBA00006904"/>
    </source>
</evidence>
<keyword evidence="7" id="KW-0032">Aminotransferase</keyword>
<evidence type="ECO:0000313" key="18">
    <source>
        <dbReference type="EMBL" id="PND33848.1"/>
    </source>
</evidence>
<dbReference type="PIRSF" id="PIRSF000525">
    <property type="entry name" value="SerC"/>
    <property type="match status" value="1"/>
</dbReference>
<dbReference type="NCBIfam" id="NF003764">
    <property type="entry name" value="PRK05355.1"/>
    <property type="match status" value="1"/>
</dbReference>
<evidence type="ECO:0000256" key="6">
    <source>
        <dbReference type="ARBA" id="ARBA00021164"/>
    </source>
</evidence>
<evidence type="ECO:0000256" key="12">
    <source>
        <dbReference type="ARBA" id="ARBA00023299"/>
    </source>
</evidence>
<dbReference type="GO" id="GO:0005737">
    <property type="term" value="C:cytoplasm"/>
    <property type="evidence" value="ECO:0007669"/>
    <property type="project" value="TreeGrafter"/>
</dbReference>
<comment type="cofactor">
    <cofactor evidence="1 16">
        <name>pyridoxal 5'-phosphate</name>
        <dbReference type="ChEBI" id="CHEBI:597326"/>
    </cofactor>
</comment>
<dbReference type="GO" id="GO:0006564">
    <property type="term" value="P:L-serine biosynthetic process"/>
    <property type="evidence" value="ECO:0007669"/>
    <property type="project" value="UniProtKB-KW"/>
</dbReference>
<dbReference type="GO" id="GO:0008615">
    <property type="term" value="P:pyridoxine biosynthetic process"/>
    <property type="evidence" value="ECO:0007669"/>
    <property type="project" value="UniProtKB-KW"/>
</dbReference>
<dbReference type="RefSeq" id="WP_102771931.1">
    <property type="nucleotide sequence ID" value="NZ_POQS01000002.1"/>
</dbReference>
<evidence type="ECO:0000256" key="11">
    <source>
        <dbReference type="ARBA" id="ARBA00023096"/>
    </source>
</evidence>
<dbReference type="Pfam" id="PF00266">
    <property type="entry name" value="Aminotran_5"/>
    <property type="match status" value="1"/>
</dbReference>
<dbReference type="InterPro" id="IPR000192">
    <property type="entry name" value="Aminotrans_V_dom"/>
</dbReference>
<evidence type="ECO:0000259" key="17">
    <source>
        <dbReference type="Pfam" id="PF00266"/>
    </source>
</evidence>